<dbReference type="OrthoDB" id="5190755at2"/>
<dbReference type="Proteomes" id="UP000321181">
    <property type="component" value="Unassembled WGS sequence"/>
</dbReference>
<organism evidence="1 2">
    <name type="scientific">Cellulomonas aerilata</name>
    <dbReference type="NCBI Taxonomy" id="515326"/>
    <lineage>
        <taxon>Bacteria</taxon>
        <taxon>Bacillati</taxon>
        <taxon>Actinomycetota</taxon>
        <taxon>Actinomycetes</taxon>
        <taxon>Micrococcales</taxon>
        <taxon>Cellulomonadaceae</taxon>
        <taxon>Cellulomonas</taxon>
    </lineage>
</organism>
<evidence type="ECO:0008006" key="3">
    <source>
        <dbReference type="Google" id="ProtNLM"/>
    </source>
</evidence>
<accession>A0A512DE77</accession>
<protein>
    <recommendedName>
        <fullName evidence="3">Lipoprotein</fullName>
    </recommendedName>
</protein>
<reference evidence="1 2" key="1">
    <citation type="submission" date="2019-07" db="EMBL/GenBank/DDBJ databases">
        <title>Whole genome shotgun sequence of Cellulomonas aerilata NBRC 106308.</title>
        <authorList>
            <person name="Hosoyama A."/>
            <person name="Uohara A."/>
            <person name="Ohji S."/>
            <person name="Ichikawa N."/>
        </authorList>
    </citation>
    <scope>NUCLEOTIDE SEQUENCE [LARGE SCALE GENOMIC DNA]</scope>
    <source>
        <strain evidence="1 2">NBRC 106308</strain>
    </source>
</reference>
<evidence type="ECO:0000313" key="2">
    <source>
        <dbReference type="Proteomes" id="UP000321181"/>
    </source>
</evidence>
<proteinExistence type="predicted"/>
<keyword evidence="2" id="KW-1185">Reference proteome</keyword>
<comment type="caution">
    <text evidence="1">The sequence shown here is derived from an EMBL/GenBank/DDBJ whole genome shotgun (WGS) entry which is preliminary data.</text>
</comment>
<dbReference type="EMBL" id="BJYY01000015">
    <property type="protein sequence ID" value="GEO34771.1"/>
    <property type="molecule type" value="Genomic_DNA"/>
</dbReference>
<name>A0A512DE77_9CELL</name>
<evidence type="ECO:0000313" key="1">
    <source>
        <dbReference type="EMBL" id="GEO34771.1"/>
    </source>
</evidence>
<sequence length="182" mass="18028">MPPGQRPGVAAAAAATLLLVAGCAGSVEDQARRELEAAAREVHGAAVLWVASSPDLSARVTLEELQSSGDLTGGGRVERADGGVLVVTRPIGVQVERGGGLLAEDASAGACLRVTMSGPDGDDLGRVRTEAVPCPDGLVPTTGAGGQADVVDLDLGVLDDVVDDGDRQPGTCFGTTGDCAGG</sequence>
<gene>
    <name evidence="1" type="ORF">CAE01nite_24960</name>
</gene>
<dbReference type="RefSeq" id="WP_146904935.1">
    <property type="nucleotide sequence ID" value="NZ_BAAARM010000004.1"/>
</dbReference>
<dbReference type="AlphaFoldDB" id="A0A512DE77"/>
<dbReference type="PROSITE" id="PS51257">
    <property type="entry name" value="PROKAR_LIPOPROTEIN"/>
    <property type="match status" value="1"/>
</dbReference>